<evidence type="ECO:0000313" key="2">
    <source>
        <dbReference type="Proteomes" id="UP000298579"/>
    </source>
</evidence>
<sequence>MAYLDNYVKARNASLREQHSLLRGRKRQHVIQEVMDVLDDWRLSRWQHEGEARAGVRSALCMSGHGWQSSDTEAATIIDTALRRLGSGDRPTWIEGQNEYRDLRIACADCGNRLSALRLAGGELFCSPLCEENAARYRPQIARYAKRLAYSKAWYTVWKATAPERCCEGCGAKYRSPFPGQHFCSYDCAHKAQRNPERHRQCSHCEKPFVCRQSRGRKQKYCSVECRIAAWGVQQYECSVCSNPFEAKHPAHCCSQKCRNKHANEERKRNAPEVPCEICGSVFKSHRGASTCSRSCRSELRSRTIAAKQVSAFILIFPQPLTAVVFDGWFRRAA</sequence>
<dbReference type="EMBL" id="CP039897">
    <property type="protein sequence ID" value="QCL78276.1"/>
    <property type="molecule type" value="Genomic_DNA"/>
</dbReference>
<dbReference type="Proteomes" id="UP000298579">
    <property type="component" value="Chromosome circular"/>
</dbReference>
<proteinExistence type="predicted"/>
<gene>
    <name evidence="1" type="ORF">CFBP5877_03740</name>
</gene>
<accession>A0AAE6EE77</accession>
<organism evidence="1 2">
    <name type="scientific">Agrobacterium tumefaciens</name>
    <dbReference type="NCBI Taxonomy" id="358"/>
    <lineage>
        <taxon>Bacteria</taxon>
        <taxon>Pseudomonadati</taxon>
        <taxon>Pseudomonadota</taxon>
        <taxon>Alphaproteobacteria</taxon>
        <taxon>Hyphomicrobiales</taxon>
        <taxon>Rhizobiaceae</taxon>
        <taxon>Rhizobium/Agrobacterium group</taxon>
        <taxon>Agrobacterium</taxon>
        <taxon>Agrobacterium tumefaciens complex</taxon>
    </lineage>
</organism>
<dbReference type="RefSeq" id="WP_130932450.1">
    <property type="nucleotide sequence ID" value="NZ_CP039888.1"/>
</dbReference>
<reference evidence="1 2" key="1">
    <citation type="submission" date="2019-04" db="EMBL/GenBank/DDBJ databases">
        <title>Complete genome sequence of Agrobacterium tumefaciens CFBP5877.</title>
        <authorList>
            <person name="Huang Y.-Y."/>
            <person name="Chiang H.-Y."/>
            <person name="Chou L."/>
            <person name="Lai E.-M."/>
            <person name="Kuo C.-H."/>
        </authorList>
    </citation>
    <scope>NUCLEOTIDE SEQUENCE [LARGE SCALE GENOMIC DNA]</scope>
    <source>
        <strain evidence="1 2">CFBP5877</strain>
    </source>
</reference>
<protein>
    <submittedName>
        <fullName evidence="1">Uncharacterized protein</fullName>
    </submittedName>
</protein>
<name>A0AAE6EE77_AGRTU</name>
<evidence type="ECO:0000313" key="1">
    <source>
        <dbReference type="EMBL" id="QCL78276.1"/>
    </source>
</evidence>
<dbReference type="AlphaFoldDB" id="A0AAE6EE77"/>